<feature type="chain" id="PRO_5046667557" description="Type IV secretion system protein" evidence="3">
    <location>
        <begin position="33"/>
        <end position="479"/>
    </location>
</feature>
<keyword evidence="2" id="KW-0812">Transmembrane</keyword>
<evidence type="ECO:0000256" key="1">
    <source>
        <dbReference type="SAM" id="MobiDB-lite"/>
    </source>
</evidence>
<reference evidence="5" key="1">
    <citation type="submission" date="2023-07" db="EMBL/GenBank/DDBJ databases">
        <title>30 novel species of actinomycetes from the DSMZ collection.</title>
        <authorList>
            <person name="Nouioui I."/>
        </authorList>
    </citation>
    <scope>NUCLEOTIDE SEQUENCE [LARGE SCALE GENOMIC DNA]</scope>
    <source>
        <strain evidence="5">DSM 44938</strain>
    </source>
</reference>
<keyword evidence="5" id="KW-1185">Reference proteome</keyword>
<feature type="transmembrane region" description="Helical" evidence="2">
    <location>
        <begin position="257"/>
        <end position="276"/>
    </location>
</feature>
<protein>
    <recommendedName>
        <fullName evidence="6">Type IV secretion system protein</fullName>
    </recommendedName>
</protein>
<evidence type="ECO:0000256" key="2">
    <source>
        <dbReference type="SAM" id="Phobius"/>
    </source>
</evidence>
<feature type="region of interest" description="Disordered" evidence="1">
    <location>
        <begin position="389"/>
        <end position="479"/>
    </location>
</feature>
<evidence type="ECO:0000313" key="5">
    <source>
        <dbReference type="Proteomes" id="UP001183246"/>
    </source>
</evidence>
<evidence type="ECO:0000313" key="4">
    <source>
        <dbReference type="EMBL" id="MDT0342711.1"/>
    </source>
</evidence>
<comment type="caution">
    <text evidence="4">The sequence shown here is derived from an EMBL/GenBank/DDBJ whole genome shotgun (WGS) entry which is preliminary data.</text>
</comment>
<evidence type="ECO:0000256" key="3">
    <source>
        <dbReference type="SAM" id="SignalP"/>
    </source>
</evidence>
<feature type="compositionally biased region" description="Acidic residues" evidence="1">
    <location>
        <begin position="399"/>
        <end position="412"/>
    </location>
</feature>
<feature type="transmembrane region" description="Helical" evidence="2">
    <location>
        <begin position="288"/>
        <end position="310"/>
    </location>
</feature>
<feature type="transmembrane region" description="Helical" evidence="2">
    <location>
        <begin position="168"/>
        <end position="186"/>
    </location>
</feature>
<accession>A0ABU2MM72</accession>
<organism evidence="4 5">
    <name type="scientific">Streptomyces litchfieldiae</name>
    <dbReference type="NCBI Taxonomy" id="3075543"/>
    <lineage>
        <taxon>Bacteria</taxon>
        <taxon>Bacillati</taxon>
        <taxon>Actinomycetota</taxon>
        <taxon>Actinomycetes</taxon>
        <taxon>Kitasatosporales</taxon>
        <taxon>Streptomycetaceae</taxon>
        <taxon>Streptomyces</taxon>
    </lineage>
</organism>
<evidence type="ECO:0008006" key="6">
    <source>
        <dbReference type="Google" id="ProtNLM"/>
    </source>
</evidence>
<keyword evidence="2" id="KW-1133">Transmembrane helix</keyword>
<sequence length="479" mass="50377">MTGRRASVSRRMAFGVLLGVLLTLTCASPAVAADEGGNECEDALLGQWACERLNEIPGVSSLYGYVGDVHRSKVDAVTGALGDIVPDDFVEEWVKGMAESTVSLLSYIQGLGEQVTQPAFDQQWWASQYATSFGFSLLLLAVMLVWITARFAASGSSATAADLLRQSGWRAVFVVPLIAAGPLILLEAQLAANEVARAFADQGREHAGSAVESLMDLIVEQAGDWGVFGGTVLALLLFLCILCLGLVTLIELAVAQWGLHLAALLVPLVLVAWVYPPWSAALRRLASLLGGLMLLPAFIYFFFNTVWSAFDSVLHDRPDDDGLSVLLFLVVGLLMIDAFPMVVMWLMSLAAPMGGAMDPGVRGALAHPSAGEMVASVVERFEARASRIGTSQAVGGADEGTDENAEDADDSGAADRQAANVAARTSGDLARRDHSSASDHPMGADPANSAASVPSPGGADPTGRSNTGEATTEEKEVDR</sequence>
<feature type="transmembrane region" description="Helical" evidence="2">
    <location>
        <begin position="225"/>
        <end position="250"/>
    </location>
</feature>
<feature type="transmembrane region" description="Helical" evidence="2">
    <location>
        <begin position="129"/>
        <end position="147"/>
    </location>
</feature>
<dbReference type="RefSeq" id="WP_311703855.1">
    <property type="nucleotide sequence ID" value="NZ_JAVREL010000004.1"/>
</dbReference>
<feature type="compositionally biased region" description="Low complexity" evidence="1">
    <location>
        <begin position="414"/>
        <end position="423"/>
    </location>
</feature>
<name>A0ABU2MM72_9ACTN</name>
<dbReference type="EMBL" id="JAVREL010000004">
    <property type="protein sequence ID" value="MDT0342711.1"/>
    <property type="molecule type" value="Genomic_DNA"/>
</dbReference>
<keyword evidence="3" id="KW-0732">Signal</keyword>
<dbReference type="Proteomes" id="UP001183246">
    <property type="component" value="Unassembled WGS sequence"/>
</dbReference>
<gene>
    <name evidence="4" type="ORF">RM590_08755</name>
</gene>
<keyword evidence="2" id="KW-0472">Membrane</keyword>
<proteinExistence type="predicted"/>
<feature type="transmembrane region" description="Helical" evidence="2">
    <location>
        <begin position="322"/>
        <end position="347"/>
    </location>
</feature>
<feature type="signal peptide" evidence="3">
    <location>
        <begin position="1"/>
        <end position="32"/>
    </location>
</feature>